<protein>
    <submittedName>
        <fullName evidence="1">Uncharacterized protein</fullName>
    </submittedName>
</protein>
<proteinExistence type="predicted"/>
<organism evidence="1 2">
    <name type="scientific">Liparis tanakae</name>
    <name type="common">Tanaka's snailfish</name>
    <dbReference type="NCBI Taxonomy" id="230148"/>
    <lineage>
        <taxon>Eukaryota</taxon>
        <taxon>Metazoa</taxon>
        <taxon>Chordata</taxon>
        <taxon>Craniata</taxon>
        <taxon>Vertebrata</taxon>
        <taxon>Euteleostomi</taxon>
        <taxon>Actinopterygii</taxon>
        <taxon>Neopterygii</taxon>
        <taxon>Teleostei</taxon>
        <taxon>Neoteleostei</taxon>
        <taxon>Acanthomorphata</taxon>
        <taxon>Eupercaria</taxon>
        <taxon>Perciformes</taxon>
        <taxon>Cottioidei</taxon>
        <taxon>Cottales</taxon>
        <taxon>Liparidae</taxon>
        <taxon>Liparis</taxon>
    </lineage>
</organism>
<dbReference type="AlphaFoldDB" id="A0A4Z2ENR6"/>
<gene>
    <name evidence="1" type="ORF">EYF80_059274</name>
</gene>
<evidence type="ECO:0000313" key="2">
    <source>
        <dbReference type="Proteomes" id="UP000314294"/>
    </source>
</evidence>
<dbReference type="Proteomes" id="UP000314294">
    <property type="component" value="Unassembled WGS sequence"/>
</dbReference>
<evidence type="ECO:0000313" key="1">
    <source>
        <dbReference type="EMBL" id="TNN30577.1"/>
    </source>
</evidence>
<sequence length="99" mass="11350">MKHSVALRCSRPAVSEQRDSILSFHVARDATEQPMLETSWINMEPDSSALRRSPGGTPELHSSFVQFAAFWLREEKRFIPIEGRSNQGEELERWRGVGH</sequence>
<accession>A0A4Z2ENR6</accession>
<comment type="caution">
    <text evidence="1">The sequence shown here is derived from an EMBL/GenBank/DDBJ whole genome shotgun (WGS) entry which is preliminary data.</text>
</comment>
<name>A0A4Z2ENR6_9TELE</name>
<keyword evidence="2" id="KW-1185">Reference proteome</keyword>
<reference evidence="1 2" key="1">
    <citation type="submission" date="2019-03" db="EMBL/GenBank/DDBJ databases">
        <title>First draft genome of Liparis tanakae, snailfish: a comprehensive survey of snailfish specific genes.</title>
        <authorList>
            <person name="Kim W."/>
            <person name="Song I."/>
            <person name="Jeong J.-H."/>
            <person name="Kim D."/>
            <person name="Kim S."/>
            <person name="Ryu S."/>
            <person name="Song J.Y."/>
            <person name="Lee S.K."/>
        </authorList>
    </citation>
    <scope>NUCLEOTIDE SEQUENCE [LARGE SCALE GENOMIC DNA]</scope>
    <source>
        <tissue evidence="1">Muscle</tissue>
    </source>
</reference>
<dbReference type="EMBL" id="SRLO01004335">
    <property type="protein sequence ID" value="TNN30577.1"/>
    <property type="molecule type" value="Genomic_DNA"/>
</dbReference>